<sequence>MPQGIFIAFPDDFACVFAFSDDFACVFCKLAWLTGSKRRNTT</sequence>
<organism evidence="1">
    <name type="scientific">Siphoviridae sp. ctFbs2</name>
    <dbReference type="NCBI Taxonomy" id="2826213"/>
    <lineage>
        <taxon>Viruses</taxon>
        <taxon>Duplodnaviria</taxon>
        <taxon>Heunggongvirae</taxon>
        <taxon>Uroviricota</taxon>
        <taxon>Caudoviricetes</taxon>
    </lineage>
</organism>
<protein>
    <submittedName>
        <fullName evidence="1">Uncharacterized protein</fullName>
    </submittedName>
</protein>
<dbReference type="EMBL" id="BK015193">
    <property type="protein sequence ID" value="DAD95497.1"/>
    <property type="molecule type" value="Genomic_DNA"/>
</dbReference>
<reference evidence="1" key="1">
    <citation type="journal article" date="2021" name="Proc. Natl. Acad. Sci. U.S.A.">
        <title>A Catalog of Tens of Thousands of Viruses from Human Metagenomes Reveals Hidden Associations with Chronic Diseases.</title>
        <authorList>
            <person name="Tisza M.J."/>
            <person name="Buck C.B."/>
        </authorList>
    </citation>
    <scope>NUCLEOTIDE SEQUENCE</scope>
    <source>
        <strain evidence="1">CtFbs2</strain>
    </source>
</reference>
<proteinExistence type="predicted"/>
<accession>A0A8S5NLC9</accession>
<name>A0A8S5NLC9_9CAUD</name>
<evidence type="ECO:0000313" key="1">
    <source>
        <dbReference type="EMBL" id="DAD95497.1"/>
    </source>
</evidence>